<proteinExistence type="inferred from homology"/>
<comment type="catalytic activity">
    <reaction evidence="4">
        <text>2 cob(II)yrinate a,c diamide + reduced [electron-transfer flavoprotein] + 2 ATP = 2 adenosylcob(III)yrinate a,c-diamide + 2 triphosphate + oxidized [electron-transfer flavoprotein] + 3 H(+)</text>
        <dbReference type="Rhea" id="RHEA:11528"/>
        <dbReference type="Rhea" id="RHEA-COMP:10685"/>
        <dbReference type="Rhea" id="RHEA-COMP:10686"/>
        <dbReference type="ChEBI" id="CHEBI:15378"/>
        <dbReference type="ChEBI" id="CHEBI:18036"/>
        <dbReference type="ChEBI" id="CHEBI:30616"/>
        <dbReference type="ChEBI" id="CHEBI:57692"/>
        <dbReference type="ChEBI" id="CHEBI:58307"/>
        <dbReference type="ChEBI" id="CHEBI:58503"/>
        <dbReference type="ChEBI" id="CHEBI:58537"/>
        <dbReference type="EC" id="2.5.1.17"/>
    </reaction>
</comment>
<evidence type="ECO:0000256" key="2">
    <source>
        <dbReference type="ARBA" id="ARBA00022741"/>
    </source>
</evidence>
<evidence type="ECO:0000256" key="4">
    <source>
        <dbReference type="RuleBase" id="RU366026"/>
    </source>
</evidence>
<dbReference type="Proteomes" id="UP000186308">
    <property type="component" value="Unassembled WGS sequence"/>
</dbReference>
<dbReference type="EC" id="2.5.1.17" evidence="4"/>
<keyword evidence="2 4" id="KW-0547">Nucleotide-binding</keyword>
<dbReference type="OrthoDB" id="9778896at2"/>
<dbReference type="GO" id="GO:0008817">
    <property type="term" value="F:corrinoid adenosyltransferase activity"/>
    <property type="evidence" value="ECO:0007669"/>
    <property type="project" value="UniProtKB-UniRule"/>
</dbReference>
<keyword evidence="4" id="KW-0169">Cobalamin biosynthesis</keyword>
<comment type="pathway">
    <text evidence="4">Cofactor biosynthesis; adenosylcobalamin biosynthesis; adenosylcobalamin from cob(II)yrinate a,c-diamide: step 2/7.</text>
</comment>
<dbReference type="NCBIfam" id="TIGR00636">
    <property type="entry name" value="PduO_Nterm"/>
    <property type="match status" value="1"/>
</dbReference>
<name>A0A8G2CLN7_ACIRU</name>
<gene>
    <name evidence="6" type="ORF">SAMN05421828_11477</name>
</gene>
<dbReference type="RefSeq" id="WP_029311863.1">
    <property type="nucleotide sequence ID" value="NZ_FTNE01000014.1"/>
</dbReference>
<dbReference type="GO" id="GO:0009236">
    <property type="term" value="P:cobalamin biosynthetic process"/>
    <property type="evidence" value="ECO:0007669"/>
    <property type="project" value="UniProtKB-UniRule"/>
</dbReference>
<accession>A0A8G2CLN7</accession>
<dbReference type="PANTHER" id="PTHR12213:SF0">
    <property type="entry name" value="CORRINOID ADENOSYLTRANSFERASE MMAB"/>
    <property type="match status" value="1"/>
</dbReference>
<comment type="caution">
    <text evidence="6">The sequence shown here is derived from an EMBL/GenBank/DDBJ whole genome shotgun (WGS) entry which is preliminary data.</text>
</comment>
<dbReference type="SUPFAM" id="SSF89028">
    <property type="entry name" value="Cobalamin adenosyltransferase-like"/>
    <property type="match status" value="1"/>
</dbReference>
<dbReference type="InterPro" id="IPR029499">
    <property type="entry name" value="PduO-typ"/>
</dbReference>
<dbReference type="Pfam" id="PF01923">
    <property type="entry name" value="Cob_adeno_trans"/>
    <property type="match status" value="1"/>
</dbReference>
<dbReference type="InterPro" id="IPR036451">
    <property type="entry name" value="CblAdoTrfase-like_sf"/>
</dbReference>
<dbReference type="Gene3D" id="1.20.1200.10">
    <property type="entry name" value="Cobalamin adenosyltransferase-like"/>
    <property type="match status" value="1"/>
</dbReference>
<dbReference type="UniPathway" id="UPA00148">
    <property type="reaction ID" value="UER00233"/>
</dbReference>
<keyword evidence="3 4" id="KW-0067">ATP-binding</keyword>
<evidence type="ECO:0000256" key="3">
    <source>
        <dbReference type="ARBA" id="ARBA00022840"/>
    </source>
</evidence>
<feature type="domain" description="Cobalamin adenosyltransferase-like" evidence="5">
    <location>
        <begin position="7"/>
        <end position="169"/>
    </location>
</feature>
<protein>
    <recommendedName>
        <fullName evidence="4">Corrinoid adenosyltransferase</fullName>
        <ecNumber evidence="4">2.5.1.17</ecNumber>
    </recommendedName>
    <alternativeName>
        <fullName evidence="4">Cob(II)alamin adenosyltransferase</fullName>
    </alternativeName>
    <alternativeName>
        <fullName evidence="4">Cob(II)yrinic acid a,c-diamide adenosyltransferase</fullName>
    </alternativeName>
    <alternativeName>
        <fullName evidence="4">Cobinamide/cobalamin adenosyltransferase</fullName>
    </alternativeName>
</protein>
<dbReference type="AlphaFoldDB" id="A0A8G2CLN7"/>
<comment type="catalytic activity">
    <reaction evidence="4">
        <text>2 cob(II)alamin + reduced [electron-transfer flavoprotein] + 2 ATP = 2 adenosylcob(III)alamin + 2 triphosphate + oxidized [electron-transfer flavoprotein] + 3 H(+)</text>
        <dbReference type="Rhea" id="RHEA:28671"/>
        <dbReference type="Rhea" id="RHEA-COMP:10685"/>
        <dbReference type="Rhea" id="RHEA-COMP:10686"/>
        <dbReference type="ChEBI" id="CHEBI:15378"/>
        <dbReference type="ChEBI" id="CHEBI:16304"/>
        <dbReference type="ChEBI" id="CHEBI:18036"/>
        <dbReference type="ChEBI" id="CHEBI:18408"/>
        <dbReference type="ChEBI" id="CHEBI:30616"/>
        <dbReference type="ChEBI" id="CHEBI:57692"/>
        <dbReference type="ChEBI" id="CHEBI:58307"/>
        <dbReference type="EC" id="2.5.1.17"/>
    </reaction>
</comment>
<dbReference type="GO" id="GO:0005524">
    <property type="term" value="F:ATP binding"/>
    <property type="evidence" value="ECO:0007669"/>
    <property type="project" value="UniProtKB-UniRule"/>
</dbReference>
<evidence type="ECO:0000259" key="5">
    <source>
        <dbReference type="Pfam" id="PF01923"/>
    </source>
</evidence>
<sequence length="185" mass="19895">MLRLDRIVTRGGDGGETSLADGSRLPKHHPRIQVLGALDETNTAIGSLRVVCADRPAIDHLLAQIQNDLFDLGADLATPGPTRRGPPLSEDYLIKLEDAAKTLNETIEPLRSFVLPGGTEAAARAHLVRTIARRAERDLVALAAAEAISPVLIPYMNRVSDVMFILARLLNDGGKGDILWVPGGR</sequence>
<keyword evidence="7" id="KW-1185">Reference proteome</keyword>
<evidence type="ECO:0000313" key="6">
    <source>
        <dbReference type="EMBL" id="SIR05691.1"/>
    </source>
</evidence>
<comment type="similarity">
    <text evidence="4">Belongs to the Cob(I)alamin adenosyltransferase family.</text>
</comment>
<dbReference type="EMBL" id="FTNE01000014">
    <property type="protein sequence ID" value="SIR05691.1"/>
    <property type="molecule type" value="Genomic_DNA"/>
</dbReference>
<dbReference type="InterPro" id="IPR016030">
    <property type="entry name" value="CblAdoTrfase-like"/>
</dbReference>
<keyword evidence="1 4" id="KW-0808">Transferase</keyword>
<dbReference type="PANTHER" id="PTHR12213">
    <property type="entry name" value="CORRINOID ADENOSYLTRANSFERASE"/>
    <property type="match status" value="1"/>
</dbReference>
<organism evidence="6 7">
    <name type="scientific">Acidiphilium rubrum</name>
    <dbReference type="NCBI Taxonomy" id="526"/>
    <lineage>
        <taxon>Bacteria</taxon>
        <taxon>Pseudomonadati</taxon>
        <taxon>Pseudomonadota</taxon>
        <taxon>Alphaproteobacteria</taxon>
        <taxon>Acetobacterales</taxon>
        <taxon>Acidocellaceae</taxon>
        <taxon>Acidiphilium</taxon>
    </lineage>
</organism>
<reference evidence="6 7" key="1">
    <citation type="submission" date="2017-01" db="EMBL/GenBank/DDBJ databases">
        <authorList>
            <person name="Varghese N."/>
            <person name="Submissions S."/>
        </authorList>
    </citation>
    <scope>NUCLEOTIDE SEQUENCE [LARGE SCALE GENOMIC DNA]</scope>
    <source>
        <strain evidence="6 7">ATCC 35905</strain>
    </source>
</reference>
<evidence type="ECO:0000256" key="1">
    <source>
        <dbReference type="ARBA" id="ARBA00022679"/>
    </source>
</evidence>
<evidence type="ECO:0000313" key="7">
    <source>
        <dbReference type="Proteomes" id="UP000186308"/>
    </source>
</evidence>